<dbReference type="InterPro" id="IPR050994">
    <property type="entry name" value="At_inactive_RLKs"/>
</dbReference>
<evidence type="ECO:0008006" key="5">
    <source>
        <dbReference type="Google" id="ProtNLM"/>
    </source>
</evidence>
<accession>K0S9L4</accession>
<keyword evidence="2" id="KW-0732">Signal</keyword>
<name>K0S9L4_THAOC</name>
<feature type="region of interest" description="Disordered" evidence="1">
    <location>
        <begin position="38"/>
        <end position="83"/>
    </location>
</feature>
<reference evidence="3 4" key="1">
    <citation type="journal article" date="2012" name="Genome Biol.">
        <title>Genome and low-iron response of an oceanic diatom adapted to chronic iron limitation.</title>
        <authorList>
            <person name="Lommer M."/>
            <person name="Specht M."/>
            <person name="Roy A.S."/>
            <person name="Kraemer L."/>
            <person name="Andreson R."/>
            <person name="Gutowska M.A."/>
            <person name="Wolf J."/>
            <person name="Bergner S.V."/>
            <person name="Schilhabel M.B."/>
            <person name="Klostermeier U.C."/>
            <person name="Beiko R.G."/>
            <person name="Rosenstiel P."/>
            <person name="Hippler M."/>
            <person name="Laroche J."/>
        </authorList>
    </citation>
    <scope>NUCLEOTIDE SEQUENCE [LARGE SCALE GENOMIC DNA]</scope>
    <source>
        <strain evidence="3 4">CCMP1005</strain>
    </source>
</reference>
<protein>
    <recommendedName>
        <fullName evidence="5">Leucine-rich repeat-containing N-terminal plant-type domain-containing protein</fullName>
    </recommendedName>
</protein>
<dbReference type="OrthoDB" id="676979at2759"/>
<dbReference type="PANTHER" id="PTHR48010">
    <property type="entry name" value="OS05G0588300 PROTEIN"/>
    <property type="match status" value="1"/>
</dbReference>
<evidence type="ECO:0000313" key="4">
    <source>
        <dbReference type="Proteomes" id="UP000266841"/>
    </source>
</evidence>
<feature type="region of interest" description="Disordered" evidence="1">
    <location>
        <begin position="95"/>
        <end position="141"/>
    </location>
</feature>
<evidence type="ECO:0000256" key="2">
    <source>
        <dbReference type="SAM" id="SignalP"/>
    </source>
</evidence>
<gene>
    <name evidence="3" type="ORF">THAOC_22334</name>
</gene>
<dbReference type="AlphaFoldDB" id="K0S9L4"/>
<dbReference type="Proteomes" id="UP000266841">
    <property type="component" value="Unassembled WGS sequence"/>
</dbReference>
<dbReference type="PANTHER" id="PTHR48010:SF58">
    <property type="entry name" value="RECEPTOR PROTEIN KINASE-LIKE PROTEIN ZAR1"/>
    <property type="match status" value="1"/>
</dbReference>
<organism evidence="3 4">
    <name type="scientific">Thalassiosira oceanica</name>
    <name type="common">Marine diatom</name>
    <dbReference type="NCBI Taxonomy" id="159749"/>
    <lineage>
        <taxon>Eukaryota</taxon>
        <taxon>Sar</taxon>
        <taxon>Stramenopiles</taxon>
        <taxon>Ochrophyta</taxon>
        <taxon>Bacillariophyta</taxon>
        <taxon>Coscinodiscophyceae</taxon>
        <taxon>Thalassiosirophycidae</taxon>
        <taxon>Thalassiosirales</taxon>
        <taxon>Thalassiosiraceae</taxon>
        <taxon>Thalassiosira</taxon>
    </lineage>
</organism>
<sequence length="801" mass="86163">MRSRRSLVYIIGLSLWLVSSAESLPLIRQSNSNLFEVQGAEGEGSSDATDDVADSLGGARAREEDDKDYSPLGGSGEVGQSPLEISTRTLDIEAISGNPTASPTSSTQPSVSTVPSSAPTSSSHPLISQSPSGLHDASFPGLSTHPSTSVINDSTECLNLTVSILTPHVTHHGLNLSWGLYGGSDCVDTPNWLDSNENGCDWYSELTSPWLLCYRGDNGLGVANDNCCVCNQFHAAPKLWGEKSILITPNNTFDCVDTPNWEDKDGKGCDAYGRYCPDPSEAVGEFLRHAESVRENCCACGGGTTSLRLNSIIIRNAIESNVCLAKDETYRFQVRAHGWTSVDDTLGHSAVAYALSDHDNQIACGQFEIKGDSLLQSNFTTTVTVDPTNNTYSGCTALNGRDIGRGIELLPLKCFYDARENGLFARNNAWKGACSKASRLDSSCSSVYRMGPNESEEYCKFEEYHQFVSDVGGGVPFSPLSAQGECLWEVWDHDFGTKDPARTEVATCCRSGLGSVGDLTTLSCECSLMQDCNAGKGDKCSAYAAVCCEDASCECDYKRKACRSALERELATGEEDDDKWEADKAIPALLTADDVCQEAESICSFGQEPSIDGYKCDFWEPLCRELPNSDICLNPHCTCDFLTFAINELGYEDTESNRAIICAEASTLDSSKSTEKQSLMNLYKMTGGLNWLNSKGWLEEESDHCSWAGISCNPGGHVNVIDLHANNLSGSFPAHLLPGLAHLERINLADNELSGQTSAYVVDNRLFGAEGKCLDANGMAYGFVSAVGSVGAEVPTNISSA</sequence>
<dbReference type="Gene3D" id="3.80.10.10">
    <property type="entry name" value="Ribonuclease Inhibitor"/>
    <property type="match status" value="1"/>
</dbReference>
<dbReference type="SUPFAM" id="SSF52058">
    <property type="entry name" value="L domain-like"/>
    <property type="match status" value="1"/>
</dbReference>
<comment type="caution">
    <text evidence="3">The sequence shown here is derived from an EMBL/GenBank/DDBJ whole genome shotgun (WGS) entry which is preliminary data.</text>
</comment>
<dbReference type="EMBL" id="AGNL01027714">
    <property type="protein sequence ID" value="EJK57606.1"/>
    <property type="molecule type" value="Genomic_DNA"/>
</dbReference>
<proteinExistence type="predicted"/>
<feature type="non-terminal residue" evidence="3">
    <location>
        <position position="801"/>
    </location>
</feature>
<keyword evidence="4" id="KW-1185">Reference proteome</keyword>
<evidence type="ECO:0000313" key="3">
    <source>
        <dbReference type="EMBL" id="EJK57606.1"/>
    </source>
</evidence>
<feature type="signal peptide" evidence="2">
    <location>
        <begin position="1"/>
        <end position="23"/>
    </location>
</feature>
<feature type="chain" id="PRO_5003837612" description="Leucine-rich repeat-containing N-terminal plant-type domain-containing protein" evidence="2">
    <location>
        <begin position="24"/>
        <end position="801"/>
    </location>
</feature>
<feature type="compositionally biased region" description="Low complexity" evidence="1">
    <location>
        <begin position="99"/>
        <end position="132"/>
    </location>
</feature>
<dbReference type="InterPro" id="IPR032675">
    <property type="entry name" value="LRR_dom_sf"/>
</dbReference>
<evidence type="ECO:0000256" key="1">
    <source>
        <dbReference type="SAM" id="MobiDB-lite"/>
    </source>
</evidence>